<dbReference type="InParanoid" id="A0A543B247"/>
<dbReference type="OrthoDB" id="9787435at2"/>
<name>A0A543B247_9ACTN</name>
<dbReference type="RefSeq" id="WP_142043820.1">
    <property type="nucleotide sequence ID" value="NZ_JBHTGS010000002.1"/>
</dbReference>
<dbReference type="SUPFAM" id="SSF50129">
    <property type="entry name" value="GroES-like"/>
    <property type="match status" value="1"/>
</dbReference>
<organism evidence="3 4">
    <name type="scientific">Stackebrandtia endophytica</name>
    <dbReference type="NCBI Taxonomy" id="1496996"/>
    <lineage>
        <taxon>Bacteria</taxon>
        <taxon>Bacillati</taxon>
        <taxon>Actinomycetota</taxon>
        <taxon>Actinomycetes</taxon>
        <taxon>Glycomycetales</taxon>
        <taxon>Glycomycetaceae</taxon>
        <taxon>Stackebrandtia</taxon>
    </lineage>
</organism>
<protein>
    <submittedName>
        <fullName evidence="3">NADPH:quinone reductase-like Zn-dependent oxidoreductase</fullName>
    </submittedName>
</protein>
<dbReference type="InterPro" id="IPR020843">
    <property type="entry name" value="ER"/>
</dbReference>
<dbReference type="InterPro" id="IPR013154">
    <property type="entry name" value="ADH-like_N"/>
</dbReference>
<dbReference type="SMART" id="SM00829">
    <property type="entry name" value="PKS_ER"/>
    <property type="match status" value="1"/>
</dbReference>
<feature type="domain" description="Enoyl reductase (ER)" evidence="2">
    <location>
        <begin position="13"/>
        <end position="319"/>
    </location>
</feature>
<keyword evidence="1" id="KW-0521">NADP</keyword>
<dbReference type="Gene3D" id="3.40.50.720">
    <property type="entry name" value="NAD(P)-binding Rossmann-like Domain"/>
    <property type="match status" value="1"/>
</dbReference>
<dbReference type="InterPro" id="IPR011032">
    <property type="entry name" value="GroES-like_sf"/>
</dbReference>
<dbReference type="Pfam" id="PF08240">
    <property type="entry name" value="ADH_N"/>
    <property type="match status" value="1"/>
</dbReference>
<evidence type="ECO:0000313" key="3">
    <source>
        <dbReference type="EMBL" id="TQL78909.1"/>
    </source>
</evidence>
<dbReference type="InterPro" id="IPR051603">
    <property type="entry name" value="Zinc-ADH_QOR/CCCR"/>
</dbReference>
<evidence type="ECO:0000256" key="1">
    <source>
        <dbReference type="ARBA" id="ARBA00022857"/>
    </source>
</evidence>
<reference evidence="3 4" key="1">
    <citation type="submission" date="2019-06" db="EMBL/GenBank/DDBJ databases">
        <title>Sequencing the genomes of 1000 actinobacteria strains.</title>
        <authorList>
            <person name="Klenk H.-P."/>
        </authorList>
    </citation>
    <scope>NUCLEOTIDE SEQUENCE [LARGE SCALE GENOMIC DNA]</scope>
    <source>
        <strain evidence="3 4">DSM 45928</strain>
    </source>
</reference>
<dbReference type="AlphaFoldDB" id="A0A543B247"/>
<dbReference type="EMBL" id="VFOW01000001">
    <property type="protein sequence ID" value="TQL78909.1"/>
    <property type="molecule type" value="Genomic_DNA"/>
</dbReference>
<dbReference type="Gene3D" id="3.90.180.10">
    <property type="entry name" value="Medium-chain alcohol dehydrogenases, catalytic domain"/>
    <property type="match status" value="1"/>
</dbReference>
<evidence type="ECO:0000259" key="2">
    <source>
        <dbReference type="SMART" id="SM00829"/>
    </source>
</evidence>
<dbReference type="Proteomes" id="UP000317043">
    <property type="component" value="Unassembled WGS sequence"/>
</dbReference>
<sequence>MLSAYASTINPADPLAALEVGDRRNPDPPPGWVTVTVKAATLNRHDLWSLGGVGLAETDCPMILGCDAAGIDDEGNEVIVHAVIGDAEAGGGDETLDPRRSLLSEKYPGTLAQRVMVPRHNLVHKPAELSFAEAACLPTAYLTAYRMLTTKGRLPKNGAVLIQGAGGGVATAATLLARAMGARVYVTSRDAERRRLATELGATAFEPGARLPERVDVVIESVGEATMDHSLKCAKPGGRIVLCGTTSGHLAEIDLRRVFFLQLELLGSTMGTHAELVALTDFCVTTGIKPLIDSTYPLSRTRDAMAKLAAGEVYGKIVIEP</sequence>
<dbReference type="Pfam" id="PF00107">
    <property type="entry name" value="ADH_zinc_N"/>
    <property type="match status" value="1"/>
</dbReference>
<comment type="caution">
    <text evidence="3">The sequence shown here is derived from an EMBL/GenBank/DDBJ whole genome shotgun (WGS) entry which is preliminary data.</text>
</comment>
<evidence type="ECO:0000313" key="4">
    <source>
        <dbReference type="Proteomes" id="UP000317043"/>
    </source>
</evidence>
<dbReference type="InterPro" id="IPR013149">
    <property type="entry name" value="ADH-like_C"/>
</dbReference>
<dbReference type="PANTHER" id="PTHR44154:SF1">
    <property type="entry name" value="QUINONE OXIDOREDUCTASE"/>
    <property type="match status" value="1"/>
</dbReference>
<dbReference type="GO" id="GO:0016491">
    <property type="term" value="F:oxidoreductase activity"/>
    <property type="evidence" value="ECO:0007669"/>
    <property type="project" value="InterPro"/>
</dbReference>
<dbReference type="InterPro" id="IPR036291">
    <property type="entry name" value="NAD(P)-bd_dom_sf"/>
</dbReference>
<dbReference type="PANTHER" id="PTHR44154">
    <property type="entry name" value="QUINONE OXIDOREDUCTASE"/>
    <property type="match status" value="1"/>
</dbReference>
<proteinExistence type="predicted"/>
<keyword evidence="4" id="KW-1185">Reference proteome</keyword>
<gene>
    <name evidence="3" type="ORF">FB566_4506</name>
</gene>
<dbReference type="SUPFAM" id="SSF51735">
    <property type="entry name" value="NAD(P)-binding Rossmann-fold domains"/>
    <property type="match status" value="1"/>
</dbReference>
<accession>A0A543B247</accession>